<proteinExistence type="inferred from homology"/>
<sequence>MNRESLGMVEVRGLVAAIEIADAMVKAANVCLGELIKTKGNGWMTVTVFGDVGAVNAAVDCGKHLAAQKSSLISSKVIPRPIDNIFMDKAEPEVEESVEEPAKEAVIETAAEPAQSAETETPAEKAGNSKETATTEKSKKTENKLKSEESAKKNAGKKAKKSK</sequence>
<dbReference type="PROSITE" id="PS51930">
    <property type="entry name" value="BMC_2"/>
    <property type="match status" value="1"/>
</dbReference>
<dbReference type="RefSeq" id="WP_307720537.1">
    <property type="nucleotide sequence ID" value="NZ_BJCC01000008.1"/>
</dbReference>
<name>A0A4P5P9W2_9ENTE</name>
<gene>
    <name evidence="6" type="ORF">NRIC_10250</name>
</gene>
<accession>A0A4P5P9W2</accession>
<dbReference type="InterPro" id="IPR037233">
    <property type="entry name" value="CcmK-like_sf"/>
</dbReference>
<evidence type="ECO:0000256" key="1">
    <source>
        <dbReference type="ARBA" id="ARBA00024322"/>
    </source>
</evidence>
<keyword evidence="2" id="KW-1283">Bacterial microcompartment</keyword>
<organism evidence="6 7">
    <name type="scientific">Enterococcus florum</name>
    <dbReference type="NCBI Taxonomy" id="2480627"/>
    <lineage>
        <taxon>Bacteria</taxon>
        <taxon>Bacillati</taxon>
        <taxon>Bacillota</taxon>
        <taxon>Bacilli</taxon>
        <taxon>Lactobacillales</taxon>
        <taxon>Enterococcaceae</taxon>
        <taxon>Enterococcus</taxon>
    </lineage>
</organism>
<dbReference type="SMART" id="SM00877">
    <property type="entry name" value="BMC"/>
    <property type="match status" value="1"/>
</dbReference>
<dbReference type="PANTHER" id="PTHR33941:SF11">
    <property type="entry name" value="BACTERIAL MICROCOMPARTMENT SHELL PROTEIN PDUJ"/>
    <property type="match status" value="1"/>
</dbReference>
<evidence type="ECO:0000256" key="3">
    <source>
        <dbReference type="PROSITE-ProRule" id="PRU01278"/>
    </source>
</evidence>
<protein>
    <submittedName>
        <fullName evidence="6">Propanediol utilization protein PduK</fullName>
    </submittedName>
</protein>
<dbReference type="EMBL" id="BJCC01000008">
    <property type="protein sequence ID" value="GCF93134.1"/>
    <property type="molecule type" value="Genomic_DNA"/>
</dbReference>
<keyword evidence="7" id="KW-1185">Reference proteome</keyword>
<dbReference type="Pfam" id="PF00936">
    <property type="entry name" value="BMC"/>
    <property type="match status" value="1"/>
</dbReference>
<dbReference type="AlphaFoldDB" id="A0A4P5P9W2"/>
<feature type="compositionally biased region" description="Basic residues" evidence="4">
    <location>
        <begin position="154"/>
        <end position="163"/>
    </location>
</feature>
<feature type="domain" description="BMC" evidence="5">
    <location>
        <begin position="5"/>
        <end position="90"/>
    </location>
</feature>
<reference evidence="7" key="1">
    <citation type="submission" date="2019-02" db="EMBL/GenBank/DDBJ databases">
        <title>Draft genome sequence of Enterococcus sp. Gos25-1.</title>
        <authorList>
            <person name="Tanaka N."/>
            <person name="Shiwa Y."/>
            <person name="Fujita N."/>
        </authorList>
    </citation>
    <scope>NUCLEOTIDE SEQUENCE [LARGE SCALE GENOMIC DNA]</scope>
    <source>
        <strain evidence="7">Gos25-1</strain>
    </source>
</reference>
<dbReference type="InterPro" id="IPR044872">
    <property type="entry name" value="CcmK/CsoS1_BMC"/>
</dbReference>
<evidence type="ECO:0000256" key="4">
    <source>
        <dbReference type="SAM" id="MobiDB-lite"/>
    </source>
</evidence>
<evidence type="ECO:0000313" key="6">
    <source>
        <dbReference type="EMBL" id="GCF93134.1"/>
    </source>
</evidence>
<feature type="compositionally biased region" description="Basic and acidic residues" evidence="4">
    <location>
        <begin position="133"/>
        <end position="152"/>
    </location>
</feature>
<evidence type="ECO:0000259" key="5">
    <source>
        <dbReference type="PROSITE" id="PS51930"/>
    </source>
</evidence>
<evidence type="ECO:0000313" key="7">
    <source>
        <dbReference type="Proteomes" id="UP000290567"/>
    </source>
</evidence>
<evidence type="ECO:0000256" key="2">
    <source>
        <dbReference type="ARBA" id="ARBA00024446"/>
    </source>
</evidence>
<comment type="subcellular location">
    <subcellularLocation>
        <location evidence="1">Bacterial microcompartment</location>
    </subcellularLocation>
</comment>
<comment type="caution">
    <text evidence="6">The sequence shown here is derived from an EMBL/GenBank/DDBJ whole genome shotgun (WGS) entry which is preliminary data.</text>
</comment>
<dbReference type="InterPro" id="IPR000249">
    <property type="entry name" value="BMC_dom"/>
</dbReference>
<dbReference type="InterPro" id="IPR050575">
    <property type="entry name" value="BMC_shell"/>
</dbReference>
<dbReference type="GO" id="GO:0031469">
    <property type="term" value="C:bacterial microcompartment"/>
    <property type="evidence" value="ECO:0007669"/>
    <property type="project" value="UniProtKB-SubCell"/>
</dbReference>
<dbReference type="PANTHER" id="PTHR33941">
    <property type="entry name" value="PROPANEDIOL UTILIZATION PROTEIN PDUA"/>
    <property type="match status" value="1"/>
</dbReference>
<dbReference type="SUPFAM" id="SSF143414">
    <property type="entry name" value="CcmK-like"/>
    <property type="match status" value="1"/>
</dbReference>
<comment type="similarity">
    <text evidence="3">Belongs to the bacterial microcompartments protein family.</text>
</comment>
<dbReference type="Gene3D" id="3.30.70.1710">
    <property type="match status" value="1"/>
</dbReference>
<feature type="region of interest" description="Disordered" evidence="4">
    <location>
        <begin position="91"/>
        <end position="163"/>
    </location>
</feature>
<dbReference type="Proteomes" id="UP000290567">
    <property type="component" value="Unassembled WGS sequence"/>
</dbReference>